<dbReference type="InterPro" id="IPR050090">
    <property type="entry name" value="Tyrosine_recombinase_XerCD"/>
</dbReference>
<comment type="similarity">
    <text evidence="1">Belongs to the 'phage' integrase family.</text>
</comment>
<evidence type="ECO:0000259" key="8">
    <source>
        <dbReference type="PROSITE" id="PS51900"/>
    </source>
</evidence>
<dbReference type="AlphaFoldDB" id="D2AXN8"/>
<dbReference type="KEGG" id="sro:Sros_0166"/>
<name>D2AXN8_STRRD</name>
<dbReference type="GO" id="GO:0006310">
    <property type="term" value="P:DNA recombination"/>
    <property type="evidence" value="ECO:0007669"/>
    <property type="project" value="UniProtKB-KW"/>
</dbReference>
<sequence>MDDPLLGSLGDLDEWLDRRDVLDGQPFLLSPQGEYDVALNRYFEQIGMATAPWNTQAAHARDLRNFLDFLWANRGGRPWREATPEDRAAYERWRRKDPAGPRVEPTTWDREVATVNAFFAWVVRQGYIEVSPIVQRESRDRRSRPGRRSTQTTPAEASHTGARRHVEWLTPGMYRRWRDIGIRGHTPDGALDPSFRGRFASRNAAFTDLMIRTGLRISEQIGLSLYELPRTQAGILNSRTWLPAPIAKWGSARYVYIPTGVLRDIWDYVEIERADAVERARDLGLYERIVEPLLIEDPSQPVVRIGGRRLPLTKLRQAERARVLVRTDHGWEPAALWLNESGLPGSAAGYRELFKDANRRCRRHGLTVSTHPHGLRHSFAVIELEHLWRGHLEQLQETNPQARMTYQRVYGDPLLWVSCRLGHRSIETSAIYLHTLQELEMETRMALIPDWWERTGVDPAQLDDPPTDGAEEHA</sequence>
<dbReference type="InterPro" id="IPR044068">
    <property type="entry name" value="CB"/>
</dbReference>
<dbReference type="PANTHER" id="PTHR30349:SF64">
    <property type="entry name" value="PROPHAGE INTEGRASE INTD-RELATED"/>
    <property type="match status" value="1"/>
</dbReference>
<dbReference type="InterPro" id="IPR011010">
    <property type="entry name" value="DNA_brk_join_enz"/>
</dbReference>
<dbReference type="HOGENOM" id="CLU_044959_0_0_11"/>
<evidence type="ECO:0000313" key="9">
    <source>
        <dbReference type="EMBL" id="ACZ83218.1"/>
    </source>
</evidence>
<evidence type="ECO:0000259" key="7">
    <source>
        <dbReference type="PROSITE" id="PS51898"/>
    </source>
</evidence>
<dbReference type="EMBL" id="CP001814">
    <property type="protein sequence ID" value="ACZ83218.1"/>
    <property type="molecule type" value="Genomic_DNA"/>
</dbReference>
<keyword evidence="3 5" id="KW-0238">DNA-binding</keyword>
<dbReference type="Pfam" id="PF02899">
    <property type="entry name" value="Phage_int_SAM_1"/>
    <property type="match status" value="1"/>
</dbReference>
<accession>D2AXN8</accession>
<dbReference type="GO" id="GO:0015074">
    <property type="term" value="P:DNA integration"/>
    <property type="evidence" value="ECO:0007669"/>
    <property type="project" value="UniProtKB-KW"/>
</dbReference>
<keyword evidence="2" id="KW-0229">DNA integration</keyword>
<dbReference type="InterPro" id="IPR010998">
    <property type="entry name" value="Integrase_recombinase_N"/>
</dbReference>
<keyword evidence="10" id="KW-1185">Reference proteome</keyword>
<evidence type="ECO:0000256" key="5">
    <source>
        <dbReference type="PROSITE-ProRule" id="PRU01248"/>
    </source>
</evidence>
<dbReference type="SUPFAM" id="SSF56349">
    <property type="entry name" value="DNA breaking-rejoining enzymes"/>
    <property type="match status" value="2"/>
</dbReference>
<feature type="domain" description="Core-binding (CB)" evidence="8">
    <location>
        <begin position="44"/>
        <end position="123"/>
    </location>
</feature>
<evidence type="ECO:0000256" key="2">
    <source>
        <dbReference type="ARBA" id="ARBA00022908"/>
    </source>
</evidence>
<dbReference type="Gene3D" id="1.10.150.130">
    <property type="match status" value="1"/>
</dbReference>
<evidence type="ECO:0000256" key="3">
    <source>
        <dbReference type="ARBA" id="ARBA00023125"/>
    </source>
</evidence>
<dbReference type="InterPro" id="IPR004107">
    <property type="entry name" value="Integrase_SAM-like_N"/>
</dbReference>
<dbReference type="eggNOG" id="COG4974">
    <property type="taxonomic scope" value="Bacteria"/>
</dbReference>
<dbReference type="Proteomes" id="UP000002029">
    <property type="component" value="Chromosome"/>
</dbReference>
<dbReference type="STRING" id="479432.Sros_0166"/>
<dbReference type="GO" id="GO:0003677">
    <property type="term" value="F:DNA binding"/>
    <property type="evidence" value="ECO:0007669"/>
    <property type="project" value="UniProtKB-UniRule"/>
</dbReference>
<feature type="domain" description="Tyr recombinase" evidence="7">
    <location>
        <begin position="164"/>
        <end position="446"/>
    </location>
</feature>
<evidence type="ECO:0000256" key="4">
    <source>
        <dbReference type="ARBA" id="ARBA00023172"/>
    </source>
</evidence>
<dbReference type="InterPro" id="IPR013762">
    <property type="entry name" value="Integrase-like_cat_sf"/>
</dbReference>
<dbReference type="PANTHER" id="PTHR30349">
    <property type="entry name" value="PHAGE INTEGRASE-RELATED"/>
    <property type="match status" value="1"/>
</dbReference>
<evidence type="ECO:0000256" key="1">
    <source>
        <dbReference type="ARBA" id="ARBA00008857"/>
    </source>
</evidence>
<organism evidence="9 10">
    <name type="scientific">Streptosporangium roseum (strain ATCC 12428 / DSM 43021 / JCM 3005 / KCTC 9067 / NCIMB 10171 / NRRL 2505 / NI 9100)</name>
    <dbReference type="NCBI Taxonomy" id="479432"/>
    <lineage>
        <taxon>Bacteria</taxon>
        <taxon>Bacillati</taxon>
        <taxon>Actinomycetota</taxon>
        <taxon>Actinomycetes</taxon>
        <taxon>Streptosporangiales</taxon>
        <taxon>Streptosporangiaceae</taxon>
        <taxon>Streptosporangium</taxon>
    </lineage>
</organism>
<evidence type="ECO:0000313" key="10">
    <source>
        <dbReference type="Proteomes" id="UP000002029"/>
    </source>
</evidence>
<feature type="region of interest" description="Disordered" evidence="6">
    <location>
        <begin position="136"/>
        <end position="162"/>
    </location>
</feature>
<protein>
    <submittedName>
        <fullName evidence="9">Integrase domain-containing protein</fullName>
    </submittedName>
</protein>
<proteinExistence type="inferred from homology"/>
<evidence type="ECO:0000256" key="6">
    <source>
        <dbReference type="SAM" id="MobiDB-lite"/>
    </source>
</evidence>
<dbReference type="Gene3D" id="1.10.443.10">
    <property type="entry name" value="Intergrase catalytic core"/>
    <property type="match status" value="1"/>
</dbReference>
<gene>
    <name evidence="9" type="ordered locus">Sros_0166</name>
</gene>
<dbReference type="PROSITE" id="PS51900">
    <property type="entry name" value="CB"/>
    <property type="match status" value="1"/>
</dbReference>
<dbReference type="PROSITE" id="PS51898">
    <property type="entry name" value="TYR_RECOMBINASE"/>
    <property type="match status" value="1"/>
</dbReference>
<dbReference type="InterPro" id="IPR002104">
    <property type="entry name" value="Integrase_catalytic"/>
</dbReference>
<reference evidence="9 10" key="1">
    <citation type="journal article" date="2010" name="Stand. Genomic Sci.">
        <title>Complete genome sequence of Streptosporangium roseum type strain (NI 9100).</title>
        <authorList>
            <person name="Nolan M."/>
            <person name="Sikorski J."/>
            <person name="Jando M."/>
            <person name="Lucas S."/>
            <person name="Lapidus A."/>
            <person name="Glavina Del Rio T."/>
            <person name="Chen F."/>
            <person name="Tice H."/>
            <person name="Pitluck S."/>
            <person name="Cheng J.F."/>
            <person name="Chertkov O."/>
            <person name="Sims D."/>
            <person name="Meincke L."/>
            <person name="Brettin T."/>
            <person name="Han C."/>
            <person name="Detter J.C."/>
            <person name="Bruce D."/>
            <person name="Goodwin L."/>
            <person name="Land M."/>
            <person name="Hauser L."/>
            <person name="Chang Y.J."/>
            <person name="Jeffries C.D."/>
            <person name="Ivanova N."/>
            <person name="Mavromatis K."/>
            <person name="Mikhailova N."/>
            <person name="Chen A."/>
            <person name="Palaniappan K."/>
            <person name="Chain P."/>
            <person name="Rohde M."/>
            <person name="Goker M."/>
            <person name="Bristow J."/>
            <person name="Eisen J.A."/>
            <person name="Markowitz V."/>
            <person name="Hugenholtz P."/>
            <person name="Kyrpides N.C."/>
            <person name="Klenk H.P."/>
        </authorList>
    </citation>
    <scope>NUCLEOTIDE SEQUENCE [LARGE SCALE GENOMIC DNA]</scope>
    <source>
        <strain evidence="10">ATCC 12428 / DSM 43021 / JCM 3005 / NI 9100</strain>
    </source>
</reference>
<keyword evidence="4" id="KW-0233">DNA recombination</keyword>
<dbReference type="RefSeq" id="WP_012886964.1">
    <property type="nucleotide sequence ID" value="NC_013595.1"/>
</dbReference>